<dbReference type="EC" id="6.3.5.4" evidence="3"/>
<feature type="domain" description="Glutamine amidotransferase type-2" evidence="12">
    <location>
        <begin position="2"/>
        <end position="213"/>
    </location>
</feature>
<dbReference type="Pfam" id="PF13537">
    <property type="entry name" value="GATase_7"/>
    <property type="match status" value="1"/>
</dbReference>
<dbReference type="Gene3D" id="3.60.20.10">
    <property type="entry name" value="Glutamine Phosphoribosylpyrophosphate, subunit 1, domain 1"/>
    <property type="match status" value="1"/>
</dbReference>
<evidence type="ECO:0000256" key="7">
    <source>
        <dbReference type="ARBA" id="ARBA00022962"/>
    </source>
</evidence>
<accession>A0A0L6JKY9</accession>
<dbReference type="GO" id="GO:0004066">
    <property type="term" value="F:asparagine synthase (glutamine-hydrolyzing) activity"/>
    <property type="evidence" value="ECO:0007669"/>
    <property type="project" value="UniProtKB-EC"/>
</dbReference>
<dbReference type="Gene3D" id="3.40.50.620">
    <property type="entry name" value="HUPs"/>
    <property type="match status" value="1"/>
</dbReference>
<dbReference type="CDD" id="cd00712">
    <property type="entry name" value="AsnB"/>
    <property type="match status" value="1"/>
</dbReference>
<evidence type="ECO:0000256" key="2">
    <source>
        <dbReference type="ARBA" id="ARBA00005752"/>
    </source>
</evidence>
<dbReference type="NCBIfam" id="TIGR01536">
    <property type="entry name" value="asn_synth_AEB"/>
    <property type="match status" value="1"/>
</dbReference>
<dbReference type="GO" id="GO:0005829">
    <property type="term" value="C:cytosol"/>
    <property type="evidence" value="ECO:0007669"/>
    <property type="project" value="TreeGrafter"/>
</dbReference>
<dbReference type="RefSeq" id="WP_036941354.1">
    <property type="nucleotide sequence ID" value="NZ_JQKC01000015.1"/>
</dbReference>
<dbReference type="SUPFAM" id="SSF56235">
    <property type="entry name" value="N-terminal nucleophile aminohydrolases (Ntn hydrolases)"/>
    <property type="match status" value="1"/>
</dbReference>
<feature type="binding site" evidence="10">
    <location>
        <position position="294"/>
    </location>
    <ligand>
        <name>ATP</name>
        <dbReference type="ChEBI" id="CHEBI:30616"/>
    </ligand>
</feature>
<dbReference type="PATRIC" id="fig|398512.5.peg.1762"/>
<evidence type="ECO:0000256" key="5">
    <source>
        <dbReference type="ARBA" id="ARBA00022840"/>
    </source>
</evidence>
<keyword evidence="13" id="KW-0436">Ligase</keyword>
<evidence type="ECO:0000256" key="4">
    <source>
        <dbReference type="ARBA" id="ARBA00022741"/>
    </source>
</evidence>
<dbReference type="STRING" id="398512.Bccel_1692"/>
<dbReference type="InterPro" id="IPR014729">
    <property type="entry name" value="Rossmann-like_a/b/a_fold"/>
</dbReference>
<keyword evidence="4 10" id="KW-0547">Nucleotide-binding</keyword>
<dbReference type="PROSITE" id="PS51278">
    <property type="entry name" value="GATASE_TYPE_2"/>
    <property type="match status" value="1"/>
</dbReference>
<dbReference type="SUPFAM" id="SSF52402">
    <property type="entry name" value="Adenine nucleotide alpha hydrolases-like"/>
    <property type="match status" value="1"/>
</dbReference>
<dbReference type="PANTHER" id="PTHR43284:SF1">
    <property type="entry name" value="ASPARAGINE SYNTHETASE"/>
    <property type="match status" value="1"/>
</dbReference>
<dbReference type="GO" id="GO:0005524">
    <property type="term" value="F:ATP binding"/>
    <property type="evidence" value="ECO:0007669"/>
    <property type="project" value="UniProtKB-KW"/>
</dbReference>
<reference evidence="14" key="1">
    <citation type="submission" date="2015-07" db="EMBL/GenBank/DDBJ databases">
        <title>Near-Complete Genome Sequence of the Cellulolytic Bacterium Bacteroides (Pseudobacteroides) cellulosolvens ATCC 35603.</title>
        <authorList>
            <person name="Dassa B."/>
            <person name="Utturkar S.M."/>
            <person name="Klingeman D.M."/>
            <person name="Hurt R.A."/>
            <person name="Keller M."/>
            <person name="Xu J."/>
            <person name="Reddy Y.H.K."/>
            <person name="Borovok I."/>
            <person name="Grinberg I.R."/>
            <person name="Lamed R."/>
            <person name="Zhivin O."/>
            <person name="Bayer E.A."/>
            <person name="Brown S.D."/>
        </authorList>
    </citation>
    <scope>NUCLEOTIDE SEQUENCE [LARGE SCALE GENOMIC DNA]</scope>
    <source>
        <strain evidence="14">DSM 2933</strain>
    </source>
</reference>
<dbReference type="EMBL" id="LGTC01000001">
    <property type="protein sequence ID" value="KNY26430.1"/>
    <property type="molecule type" value="Genomic_DNA"/>
</dbReference>
<comment type="pathway">
    <text evidence="1">Amino-acid biosynthesis; L-asparagine biosynthesis; L-asparagine from L-aspartate (L-Gln route): step 1/1.</text>
</comment>
<comment type="similarity">
    <text evidence="2">Belongs to the asparagine synthetase family.</text>
</comment>
<evidence type="ECO:0000259" key="12">
    <source>
        <dbReference type="PROSITE" id="PS51278"/>
    </source>
</evidence>
<evidence type="ECO:0000313" key="13">
    <source>
        <dbReference type="EMBL" id="KNY26430.1"/>
    </source>
</evidence>
<protein>
    <recommendedName>
        <fullName evidence="3">asparagine synthase (glutamine-hydrolyzing)</fullName>
        <ecNumber evidence="3">6.3.5.4</ecNumber>
    </recommendedName>
</protein>
<evidence type="ECO:0000256" key="9">
    <source>
        <dbReference type="PIRSR" id="PIRSR001589-1"/>
    </source>
</evidence>
<dbReference type="OrthoDB" id="9763290at2"/>
<keyword evidence="6 9" id="KW-0061">Asparagine biosynthesis</keyword>
<proteinExistence type="inferred from homology"/>
<keyword evidence="14" id="KW-1185">Reference proteome</keyword>
<organism evidence="13 14">
    <name type="scientific">Pseudobacteroides cellulosolvens ATCC 35603 = DSM 2933</name>
    <dbReference type="NCBI Taxonomy" id="398512"/>
    <lineage>
        <taxon>Bacteria</taxon>
        <taxon>Bacillati</taxon>
        <taxon>Bacillota</taxon>
        <taxon>Clostridia</taxon>
        <taxon>Eubacteriales</taxon>
        <taxon>Oscillospiraceae</taxon>
        <taxon>Pseudobacteroides</taxon>
    </lineage>
</organism>
<evidence type="ECO:0000313" key="14">
    <source>
        <dbReference type="Proteomes" id="UP000036923"/>
    </source>
</evidence>
<dbReference type="PANTHER" id="PTHR43284">
    <property type="entry name" value="ASPARAGINE SYNTHETASE (GLUTAMINE-HYDROLYZING)"/>
    <property type="match status" value="1"/>
</dbReference>
<feature type="active site" description="For GATase activity" evidence="9">
    <location>
        <position position="2"/>
    </location>
</feature>
<feature type="binding site" evidence="10">
    <location>
        <position position="100"/>
    </location>
    <ligand>
        <name>L-glutamine</name>
        <dbReference type="ChEBI" id="CHEBI:58359"/>
    </ligand>
</feature>
<keyword evidence="7 9" id="KW-0315">Glutamine amidotransferase</keyword>
<dbReference type="GO" id="GO:0006529">
    <property type="term" value="P:asparagine biosynthetic process"/>
    <property type="evidence" value="ECO:0007669"/>
    <property type="project" value="UniProtKB-KW"/>
</dbReference>
<dbReference type="InterPro" id="IPR029055">
    <property type="entry name" value="Ntn_hydrolases_N"/>
</dbReference>
<keyword evidence="5 10" id="KW-0067">ATP-binding</keyword>
<dbReference type="eggNOG" id="COG0367">
    <property type="taxonomic scope" value="Bacteria"/>
</dbReference>
<dbReference type="InterPro" id="IPR001962">
    <property type="entry name" value="Asn_synthase"/>
</dbReference>
<gene>
    <name evidence="13" type="ORF">Bccel_1692</name>
</gene>
<sequence length="623" mass="71514">MCGICGMFDMRNDHRANIGTVSGMTEKILHRGPDGVDYYVKDNIALGFSRLSIIDLESGMQPLSNEDGSIVLVCNGEIFNYLELRRELIAKGHRFKTNTDVEVIVHLYEDSGPDFIERLNGQFAFAIFDSKRNMLLCARDHVGIAPFFYTVVEGVFVFASEIKALLEYPGVSREVDLVALDQILTFPGVISPRTLFKNINSLENGNYLTVNSDGFIKIKEYWDLIYPEAGEIIESMDESDYIEKLDELIEKAVKYRLQADVPVGFYISGGLDSSIIASKIRQVSPGLKRHSFSIDFASKDISEVRFQRMMADYVESIHHEKLFHFEDISKRLRKVVYHSESALKETYNTASLSLSELVKEQGIKVVLTGEGADELFAGYVGYRFDKLRQMQPGQVAQVSALESRIREEVWGDETFFYEKDYKAYESTKLNLYSKGINDIFESVNCLNYPVIKKQRIKNRDVLHKRSYIDFKLRLPEHLLADHGDRMSFANSVEARYPFLDKDIIEFARIVPPGLKLKDFNEKYILKKLAESFVPDEIIKRPKFTFVAPGSPDLLKQNTEYIQDILSFDRIQRQGYFNADMVESLKNQYKTEGFKLNLPYDSDMLIIVMTFGIFLEEFNLPGLR</sequence>
<dbReference type="PIRSF" id="PIRSF001589">
    <property type="entry name" value="Asn_synthetase_glu-h"/>
    <property type="match status" value="1"/>
</dbReference>
<keyword evidence="9" id="KW-0028">Amino-acid biosynthesis</keyword>
<evidence type="ECO:0000256" key="10">
    <source>
        <dbReference type="PIRSR" id="PIRSR001589-2"/>
    </source>
</evidence>
<evidence type="ECO:0000256" key="11">
    <source>
        <dbReference type="PIRSR" id="PIRSR001589-3"/>
    </source>
</evidence>
<feature type="site" description="Important for beta-aspartyl-AMP intermediate formation" evidence="11">
    <location>
        <position position="370"/>
    </location>
</feature>
<name>A0A0L6JKY9_9FIRM</name>
<dbReference type="InterPro" id="IPR017932">
    <property type="entry name" value="GATase_2_dom"/>
</dbReference>
<dbReference type="AlphaFoldDB" id="A0A0L6JKY9"/>
<dbReference type="Proteomes" id="UP000036923">
    <property type="component" value="Unassembled WGS sequence"/>
</dbReference>
<dbReference type="InterPro" id="IPR051786">
    <property type="entry name" value="ASN_synthetase/amidase"/>
</dbReference>
<evidence type="ECO:0000256" key="1">
    <source>
        <dbReference type="ARBA" id="ARBA00005187"/>
    </source>
</evidence>
<dbReference type="CDD" id="cd01991">
    <property type="entry name" value="Asn_synthase_B_C"/>
    <property type="match status" value="1"/>
</dbReference>
<dbReference type="InterPro" id="IPR006426">
    <property type="entry name" value="Asn_synth_AEB"/>
</dbReference>
<evidence type="ECO:0000256" key="3">
    <source>
        <dbReference type="ARBA" id="ARBA00012737"/>
    </source>
</evidence>
<dbReference type="InterPro" id="IPR033738">
    <property type="entry name" value="AsnB_N"/>
</dbReference>
<dbReference type="Pfam" id="PF00733">
    <property type="entry name" value="Asn_synthase"/>
    <property type="match status" value="1"/>
</dbReference>
<evidence type="ECO:0000256" key="8">
    <source>
        <dbReference type="ARBA" id="ARBA00048741"/>
    </source>
</evidence>
<evidence type="ECO:0000256" key="6">
    <source>
        <dbReference type="ARBA" id="ARBA00022888"/>
    </source>
</evidence>
<comment type="catalytic activity">
    <reaction evidence="8">
        <text>L-aspartate + L-glutamine + ATP + H2O = L-asparagine + L-glutamate + AMP + diphosphate + H(+)</text>
        <dbReference type="Rhea" id="RHEA:12228"/>
        <dbReference type="ChEBI" id="CHEBI:15377"/>
        <dbReference type="ChEBI" id="CHEBI:15378"/>
        <dbReference type="ChEBI" id="CHEBI:29985"/>
        <dbReference type="ChEBI" id="CHEBI:29991"/>
        <dbReference type="ChEBI" id="CHEBI:30616"/>
        <dbReference type="ChEBI" id="CHEBI:33019"/>
        <dbReference type="ChEBI" id="CHEBI:58048"/>
        <dbReference type="ChEBI" id="CHEBI:58359"/>
        <dbReference type="ChEBI" id="CHEBI:456215"/>
        <dbReference type="EC" id="6.3.5.4"/>
    </reaction>
</comment>
<comment type="caution">
    <text evidence="13">The sequence shown here is derived from an EMBL/GenBank/DDBJ whole genome shotgun (WGS) entry which is preliminary data.</text>
</comment>